<dbReference type="OrthoDB" id="303614at2759"/>
<dbReference type="PROSITE" id="PS01064">
    <property type="entry name" value="PYRIDOX_OXIDASE"/>
    <property type="match status" value="1"/>
</dbReference>
<evidence type="ECO:0000256" key="5">
    <source>
        <dbReference type="ARBA" id="ARBA00007301"/>
    </source>
</evidence>
<dbReference type="PANTHER" id="PTHR10851">
    <property type="entry name" value="PYRIDOXINE-5-PHOSPHATE OXIDASE"/>
    <property type="match status" value="1"/>
</dbReference>
<evidence type="ECO:0000256" key="2">
    <source>
        <dbReference type="ARBA" id="ARBA00003691"/>
    </source>
</evidence>
<proteinExistence type="inferred from homology"/>
<dbReference type="NCBIfam" id="TIGR00558">
    <property type="entry name" value="pdxH"/>
    <property type="match status" value="1"/>
</dbReference>
<evidence type="ECO:0000256" key="7">
    <source>
        <dbReference type="ARBA" id="ARBA00012801"/>
    </source>
</evidence>
<comment type="pathway">
    <text evidence="3">Cofactor metabolism; pyridoxal 5'-phosphate salvage; pyridoxal 5'-phosphate from pyridoxamine 5'-phosphate: step 1/1.</text>
</comment>
<dbReference type="InterPro" id="IPR011576">
    <property type="entry name" value="Pyridox_Oxase_N"/>
</dbReference>
<dbReference type="Pfam" id="PF10590">
    <property type="entry name" value="PNP_phzG_C"/>
    <property type="match status" value="1"/>
</dbReference>
<dbReference type="Gene3D" id="2.30.110.10">
    <property type="entry name" value="Electron Transport, Fmn-binding Protein, Chain A"/>
    <property type="match status" value="1"/>
</dbReference>
<evidence type="ECO:0000256" key="8">
    <source>
        <dbReference type="ARBA" id="ARBA00022630"/>
    </source>
</evidence>
<dbReference type="NCBIfam" id="NF004231">
    <property type="entry name" value="PRK05679.1"/>
    <property type="match status" value="1"/>
</dbReference>
<evidence type="ECO:0000259" key="13">
    <source>
        <dbReference type="Pfam" id="PF10590"/>
    </source>
</evidence>
<dbReference type="HAMAP" id="MF_01629">
    <property type="entry name" value="PdxH"/>
    <property type="match status" value="1"/>
</dbReference>
<dbReference type="AlphaFoldDB" id="A0A8J2S4E6"/>
<evidence type="ECO:0000256" key="11">
    <source>
        <dbReference type="ARBA" id="ARBA00023096"/>
    </source>
</evidence>
<comment type="similarity">
    <text evidence="5">Belongs to the pyridoxamine 5'-phosphate oxidase family.</text>
</comment>
<dbReference type="Proteomes" id="UP000789390">
    <property type="component" value="Unassembled WGS sequence"/>
</dbReference>
<dbReference type="EMBL" id="CAKKLH010000337">
    <property type="protein sequence ID" value="CAH0113333.1"/>
    <property type="molecule type" value="Genomic_DNA"/>
</dbReference>
<evidence type="ECO:0000313" key="15">
    <source>
        <dbReference type="Proteomes" id="UP000789390"/>
    </source>
</evidence>
<accession>A0A8J2S4E6</accession>
<evidence type="ECO:0000313" key="14">
    <source>
        <dbReference type="EMBL" id="CAH0113333.1"/>
    </source>
</evidence>
<evidence type="ECO:0000256" key="10">
    <source>
        <dbReference type="ARBA" id="ARBA00023002"/>
    </source>
</evidence>
<keyword evidence="8" id="KW-0285">Flavoprotein</keyword>
<dbReference type="GO" id="GO:0004733">
    <property type="term" value="F:pyridoxamine phosphate oxidase activity"/>
    <property type="evidence" value="ECO:0007669"/>
    <property type="project" value="UniProtKB-EC"/>
</dbReference>
<dbReference type="EC" id="1.4.3.5" evidence="7"/>
<keyword evidence="9" id="KW-0288">FMN</keyword>
<evidence type="ECO:0000256" key="4">
    <source>
        <dbReference type="ARBA" id="ARBA00005037"/>
    </source>
</evidence>
<keyword evidence="11" id="KW-0664">Pyridoxine biosynthesis</keyword>
<dbReference type="InterPro" id="IPR012349">
    <property type="entry name" value="Split_barrel_FMN-bd"/>
</dbReference>
<dbReference type="InterPro" id="IPR019740">
    <property type="entry name" value="Pyridox_Oxase_CS"/>
</dbReference>
<name>A0A8J2S4E6_9CRUS</name>
<evidence type="ECO:0000256" key="9">
    <source>
        <dbReference type="ARBA" id="ARBA00022643"/>
    </source>
</evidence>
<feature type="domain" description="Pyridoxamine 5'-phosphate oxidase N-terminal" evidence="12">
    <location>
        <begin position="79"/>
        <end position="191"/>
    </location>
</feature>
<dbReference type="UniPathway" id="UPA01068">
    <property type="reaction ID" value="UER00304"/>
</dbReference>
<dbReference type="InterPro" id="IPR000659">
    <property type="entry name" value="Pyridox_Oxase"/>
</dbReference>
<comment type="caution">
    <text evidence="14">The sequence shown here is derived from an EMBL/GenBank/DDBJ whole genome shotgun (WGS) entry which is preliminary data.</text>
</comment>
<feature type="domain" description="Pyridoxine 5'-phosphate oxidase dimerisation C-terminal" evidence="13">
    <location>
        <begin position="212"/>
        <end position="266"/>
    </location>
</feature>
<gene>
    <name evidence="14" type="ORF">DGAL_LOCUS17218</name>
</gene>
<dbReference type="GO" id="GO:0010181">
    <property type="term" value="F:FMN binding"/>
    <property type="evidence" value="ECO:0007669"/>
    <property type="project" value="InterPro"/>
</dbReference>
<comment type="function">
    <text evidence="2">Catalyzes the oxidation of either pyridoxine 5'-phosphate (PNP) or pyridoxamine 5'-phosphate (PMP) into pyridoxal 5'-phosphate (PLP).</text>
</comment>
<comment type="subunit">
    <text evidence="6">Homodimer.</text>
</comment>
<dbReference type="FunFam" id="2.30.110.10:FF:000005">
    <property type="entry name" value="NAD(P)H-hydrate epimerase"/>
    <property type="match status" value="1"/>
</dbReference>
<dbReference type="InterPro" id="IPR019576">
    <property type="entry name" value="Pyridoxamine_oxidase_dimer_C"/>
</dbReference>
<organism evidence="14 15">
    <name type="scientific">Daphnia galeata</name>
    <dbReference type="NCBI Taxonomy" id="27404"/>
    <lineage>
        <taxon>Eukaryota</taxon>
        <taxon>Metazoa</taxon>
        <taxon>Ecdysozoa</taxon>
        <taxon>Arthropoda</taxon>
        <taxon>Crustacea</taxon>
        <taxon>Branchiopoda</taxon>
        <taxon>Diplostraca</taxon>
        <taxon>Cladocera</taxon>
        <taxon>Anomopoda</taxon>
        <taxon>Daphniidae</taxon>
        <taxon>Daphnia</taxon>
    </lineage>
</organism>
<evidence type="ECO:0000256" key="6">
    <source>
        <dbReference type="ARBA" id="ARBA00011738"/>
    </source>
</evidence>
<dbReference type="GO" id="GO:0008615">
    <property type="term" value="P:pyridoxine biosynthetic process"/>
    <property type="evidence" value="ECO:0007669"/>
    <property type="project" value="UniProtKB-KW"/>
</dbReference>
<evidence type="ECO:0000256" key="1">
    <source>
        <dbReference type="ARBA" id="ARBA00001917"/>
    </source>
</evidence>
<sequence length="266" mass="30516">MLLSRFFGIHHKISHPLKNVLRITMTTETTNNAPGIDLGGMRKPYNERHTTFTEDSLVAKEPIKQFQSWFDAACQTPNILEANAMCLSTASKTGKPSARYVLLKGYDKEGFRFFTNYSSRKGIELEENPFAALTFYWEPLLRSVRIEGAVKRIPAEASDEYFQSRPRSSQIGALVSPQSQSISSRQVLLDEEEKLTKQYADEKISIPRPEKWGGYIVIPEVFEFWQGQSTRIHDRIRFRRPVSIEEPDGVLTHQGDQGWIYERLAP</sequence>
<protein>
    <recommendedName>
        <fullName evidence="7">pyridoxal 5'-phosphate synthase</fullName>
        <ecNumber evidence="7">1.4.3.5</ecNumber>
    </recommendedName>
</protein>
<keyword evidence="15" id="KW-1185">Reference proteome</keyword>
<dbReference type="SUPFAM" id="SSF50475">
    <property type="entry name" value="FMN-binding split barrel"/>
    <property type="match status" value="1"/>
</dbReference>
<comment type="pathway">
    <text evidence="4">Cofactor metabolism; pyridoxal 5'-phosphate salvage; pyridoxal 5'-phosphate from pyridoxine 5'-phosphate: step 1/1.</text>
</comment>
<dbReference type="Pfam" id="PF01243">
    <property type="entry name" value="PNPOx_N"/>
    <property type="match status" value="1"/>
</dbReference>
<reference evidence="14" key="1">
    <citation type="submission" date="2021-11" db="EMBL/GenBank/DDBJ databases">
        <authorList>
            <person name="Schell T."/>
        </authorList>
    </citation>
    <scope>NUCLEOTIDE SEQUENCE</scope>
    <source>
        <strain evidence="14">M5</strain>
    </source>
</reference>
<evidence type="ECO:0000259" key="12">
    <source>
        <dbReference type="Pfam" id="PF01243"/>
    </source>
</evidence>
<comment type="cofactor">
    <cofactor evidence="1">
        <name>FMN</name>
        <dbReference type="ChEBI" id="CHEBI:58210"/>
    </cofactor>
</comment>
<keyword evidence="10" id="KW-0560">Oxidoreductase</keyword>
<dbReference type="PANTHER" id="PTHR10851:SF0">
    <property type="entry name" value="PYRIDOXINE-5'-PHOSPHATE OXIDASE"/>
    <property type="match status" value="1"/>
</dbReference>
<evidence type="ECO:0000256" key="3">
    <source>
        <dbReference type="ARBA" id="ARBA00004738"/>
    </source>
</evidence>